<dbReference type="PROSITE" id="PS50097">
    <property type="entry name" value="BTB"/>
    <property type="match status" value="1"/>
</dbReference>
<feature type="compositionally biased region" description="Basic and acidic residues" evidence="3">
    <location>
        <begin position="334"/>
        <end position="348"/>
    </location>
</feature>
<evidence type="ECO:0000313" key="6">
    <source>
        <dbReference type="Proteomes" id="UP000663826"/>
    </source>
</evidence>
<dbReference type="SUPFAM" id="SSF54695">
    <property type="entry name" value="POZ domain"/>
    <property type="match status" value="1"/>
</dbReference>
<feature type="domain" description="BTB" evidence="4">
    <location>
        <begin position="502"/>
        <end position="567"/>
    </location>
</feature>
<organism evidence="5 6">
    <name type="scientific">Rhizoctonia solani</name>
    <dbReference type="NCBI Taxonomy" id="456999"/>
    <lineage>
        <taxon>Eukaryota</taxon>
        <taxon>Fungi</taxon>
        <taxon>Dikarya</taxon>
        <taxon>Basidiomycota</taxon>
        <taxon>Agaricomycotina</taxon>
        <taxon>Agaricomycetes</taxon>
        <taxon>Cantharellales</taxon>
        <taxon>Ceratobasidiaceae</taxon>
        <taxon>Rhizoctonia</taxon>
    </lineage>
</organism>
<dbReference type="AlphaFoldDB" id="A0A8H2WM40"/>
<evidence type="ECO:0000256" key="1">
    <source>
        <dbReference type="ARBA" id="ARBA00022441"/>
    </source>
</evidence>
<gene>
    <name evidence="5" type="ORF">RDB_LOCUS22880</name>
</gene>
<reference evidence="5" key="1">
    <citation type="submission" date="2021-01" db="EMBL/GenBank/DDBJ databases">
        <authorList>
            <person name="Kaushik A."/>
        </authorList>
    </citation>
    <scope>NUCLEOTIDE SEQUENCE</scope>
    <source>
        <strain evidence="5">AG1-1B</strain>
    </source>
</reference>
<feature type="region of interest" description="Disordered" evidence="3">
    <location>
        <begin position="309"/>
        <end position="357"/>
    </location>
</feature>
<dbReference type="InterPro" id="IPR015915">
    <property type="entry name" value="Kelch-typ_b-propeller"/>
</dbReference>
<dbReference type="SUPFAM" id="SSF117281">
    <property type="entry name" value="Kelch motif"/>
    <property type="match status" value="1"/>
</dbReference>
<dbReference type="PANTHER" id="PTHR46093">
    <property type="entry name" value="ACYL-COA-BINDING DOMAIN-CONTAINING PROTEIN 5"/>
    <property type="match status" value="1"/>
</dbReference>
<dbReference type="Pfam" id="PF00651">
    <property type="entry name" value="BTB"/>
    <property type="match status" value="1"/>
</dbReference>
<keyword evidence="2" id="KW-0677">Repeat</keyword>
<dbReference type="InterPro" id="IPR032675">
    <property type="entry name" value="LRR_dom_sf"/>
</dbReference>
<protein>
    <recommendedName>
        <fullName evidence="4">BTB domain-containing protein</fullName>
    </recommendedName>
</protein>
<name>A0A8H2WM40_9AGAM</name>
<sequence length="1243" mass="139391">MDNSETPQTSSHSDVVFDTQDDHLISDFNRGSITAVPGAVDTELYAWGCPDQTDWVVLDWKERRWRVIEAAKNNNAPGTRHGHSATYFTMLGEAYIALLGGTEHPTNGPTLTFADVYIYDIKQRLWLSVAPETESQEGVEHLTHRLFHTATFVEIEHDPYLAVVGGIFKENRMPVNIPNPTTIGLRSSVLPELRFFNLRLRRWSHPIYIPGRYRHAAALIPSTREPKLMLLGGRDKRGTLSKETILINLRAAFQTLRHYSPSDGPPPEDHGAGTYWSHLAGVVQPLGPYVGSCHAITYADSVVIFGREDRSMDEEPPSSRPRNRLPRGPLRFQPEPRIRPPEPTRRSSDTAAQRSGQTDYSGWALAFEGGSVSYRELRKLRRVSQKVESAVKTLPSSVLPATESAPPPPQDAAASSKPEWLWSGVVRSGWGTSTGGQEDLLLLIYQANKRTFFAPILLSALVVLKDDSSAKGCGLHGLLPPLWDGFTTQTPTRLDPSVPPFGDFALKSSTPEAPLIALHRSILLARSVYFKILLTSGFTESRKGEVEMEETYPTLYALAHWIYTSELPGWLEFSSIFPHEENTSIEARYASHAGETLCELLIAANARMVPALVIHVRQLLRSHMHVPELAPLVWRAMDLTGMDQSEEVVPFSSSGSRDSIGSAEWVRDVVSDQLRPTESQKQFNTAVTQWCCGPDPEVRAAMESAKEWFEREVWISWVENFAGTSDCVSFARTCKPIFKVAAAFVWHHVNGAQNLLLLLSGTLIINDSNNPELRKVAIGVAAASVDFSRFDLYASYVRRLTIYGSEAKYFQVSGWAPLMIRANSKMLLPNLLSMVIQTKCDSHGPDQVMWIKAFSGPSLLTIQAIPGHLLSRTPPRVSPLAASVILDTIAERCPRLLRLSLFVSESIVIDKNEGENRLLGVLWKRPYYKYFQALPALYELSCSVLMLQSDSIQVIGSLPHLTRLSVYSSGGTLVLQQSHLSKKLFPSLNELSLQDIHPYEVASIMQIAPLMKRLTLLELITNPEYLEFDESREDWINTTLLLLLSNSPRLNALHVDLDPTRENDETYDIGHQDVMDTFSKLPLISLTLTGVHIGDWASTGSLKTVWPSLSSLRMRNQYASPLILSCFAQLPRLQHLTLSVCLENMTIRPSFISLCPLHTLEISDGMVTMIEPEDLEHTSRFLLSLFPRLRRIDWMKFGLDVLPEEVQQRRFIGFLNQHLSMRRELEELRARCLLLPLGLCHGR</sequence>
<dbReference type="SUPFAM" id="SSF52047">
    <property type="entry name" value="RNI-like"/>
    <property type="match status" value="1"/>
</dbReference>
<proteinExistence type="predicted"/>
<dbReference type="Gene3D" id="3.30.710.10">
    <property type="entry name" value="Potassium Channel Kv1.1, Chain A"/>
    <property type="match status" value="1"/>
</dbReference>
<dbReference type="PANTHER" id="PTHR46093:SF18">
    <property type="entry name" value="FIBRONECTIN TYPE-III DOMAIN-CONTAINING PROTEIN"/>
    <property type="match status" value="1"/>
</dbReference>
<keyword evidence="1" id="KW-0880">Kelch repeat</keyword>
<dbReference type="CDD" id="cd18186">
    <property type="entry name" value="BTB_POZ_ZBTB_KLHL-like"/>
    <property type="match status" value="1"/>
</dbReference>
<dbReference type="InterPro" id="IPR011333">
    <property type="entry name" value="SKP1/BTB/POZ_sf"/>
</dbReference>
<accession>A0A8H2WM40</accession>
<evidence type="ECO:0000313" key="5">
    <source>
        <dbReference type="EMBL" id="CAE6385588.1"/>
    </source>
</evidence>
<evidence type="ECO:0000256" key="2">
    <source>
        <dbReference type="ARBA" id="ARBA00022737"/>
    </source>
</evidence>
<dbReference type="InterPro" id="IPR000210">
    <property type="entry name" value="BTB/POZ_dom"/>
</dbReference>
<evidence type="ECO:0000259" key="4">
    <source>
        <dbReference type="PROSITE" id="PS50097"/>
    </source>
</evidence>
<dbReference type="EMBL" id="CAJMWQ010000819">
    <property type="protein sequence ID" value="CAE6385588.1"/>
    <property type="molecule type" value="Genomic_DNA"/>
</dbReference>
<feature type="region of interest" description="Disordered" evidence="3">
    <location>
        <begin position="395"/>
        <end position="416"/>
    </location>
</feature>
<evidence type="ECO:0000256" key="3">
    <source>
        <dbReference type="SAM" id="MobiDB-lite"/>
    </source>
</evidence>
<dbReference type="Gene3D" id="2.120.10.80">
    <property type="entry name" value="Kelch-type beta propeller"/>
    <property type="match status" value="1"/>
</dbReference>
<dbReference type="Gene3D" id="3.80.10.10">
    <property type="entry name" value="Ribonuclease Inhibitor"/>
    <property type="match status" value="1"/>
</dbReference>
<comment type="caution">
    <text evidence="5">The sequence shown here is derived from an EMBL/GenBank/DDBJ whole genome shotgun (WGS) entry which is preliminary data.</text>
</comment>
<dbReference type="Proteomes" id="UP000663826">
    <property type="component" value="Unassembled WGS sequence"/>
</dbReference>